<feature type="compositionally biased region" description="Basic and acidic residues" evidence="1">
    <location>
        <begin position="198"/>
        <end position="208"/>
    </location>
</feature>
<dbReference type="RefSeq" id="WP_007322295.1">
    <property type="nucleotide sequence ID" value="NZ_BAEE01000053.1"/>
</dbReference>
<dbReference type="OrthoDB" id="3820831at2"/>
<name>G7H2Z5_9ACTN</name>
<evidence type="ECO:0000313" key="3">
    <source>
        <dbReference type="Proteomes" id="UP000035088"/>
    </source>
</evidence>
<dbReference type="STRING" id="1073574.GOARA_053_00470"/>
<protein>
    <submittedName>
        <fullName evidence="2">Uncharacterized protein</fullName>
    </submittedName>
</protein>
<dbReference type="Proteomes" id="UP000035088">
    <property type="component" value="Unassembled WGS sequence"/>
</dbReference>
<proteinExistence type="predicted"/>
<comment type="caution">
    <text evidence="2">The sequence shown here is derived from an EMBL/GenBank/DDBJ whole genome shotgun (WGS) entry which is preliminary data.</text>
</comment>
<sequence>MHEKKAEAEGLAYSKLDDAGIAEIHRTGIIKLDIRSGEIPLASVGLERSLLGPTIGDPSGSDMLLVLDGPTAREKVVSSTVTASVDELMRCVGVVTFWRVAETRAEAFNILREGVNQWGFSAERVEAWRKSIESEPDSDGDAVISKGFGRAGLVSEVTLNYQRRGRSVLKYQIYVSPEYRDPANIESIKASGQGDTASVDRARNEIGRARRGVKPN</sequence>
<organism evidence="2 3">
    <name type="scientific">Gordonia araii NBRC 100433</name>
    <dbReference type="NCBI Taxonomy" id="1073574"/>
    <lineage>
        <taxon>Bacteria</taxon>
        <taxon>Bacillati</taxon>
        <taxon>Actinomycetota</taxon>
        <taxon>Actinomycetes</taxon>
        <taxon>Mycobacteriales</taxon>
        <taxon>Gordoniaceae</taxon>
        <taxon>Gordonia</taxon>
    </lineage>
</organism>
<feature type="region of interest" description="Disordered" evidence="1">
    <location>
        <begin position="189"/>
        <end position="216"/>
    </location>
</feature>
<dbReference type="AlphaFoldDB" id="G7H2Z5"/>
<evidence type="ECO:0000256" key="1">
    <source>
        <dbReference type="SAM" id="MobiDB-lite"/>
    </source>
</evidence>
<keyword evidence="3" id="KW-1185">Reference proteome</keyword>
<dbReference type="EMBL" id="BAEE01000053">
    <property type="protein sequence ID" value="GAB10220.1"/>
    <property type="molecule type" value="Genomic_DNA"/>
</dbReference>
<gene>
    <name evidence="2" type="ORF">GOARA_053_00470</name>
</gene>
<accession>G7H2Z5</accession>
<reference evidence="2 3" key="1">
    <citation type="submission" date="2011-11" db="EMBL/GenBank/DDBJ databases">
        <title>Whole genome shotgun sequence of Gordonia araii NBRC 100433.</title>
        <authorList>
            <person name="Yoshida Y."/>
            <person name="Hosoyama A."/>
            <person name="Tsuchikane K."/>
            <person name="Katsumata H."/>
            <person name="Yamazaki S."/>
            <person name="Fujita N."/>
        </authorList>
    </citation>
    <scope>NUCLEOTIDE SEQUENCE [LARGE SCALE GENOMIC DNA]</scope>
    <source>
        <strain evidence="2 3">NBRC 100433</strain>
    </source>
</reference>
<evidence type="ECO:0000313" key="2">
    <source>
        <dbReference type="EMBL" id="GAB10220.1"/>
    </source>
</evidence>